<sequence>MSAGAEAASAGVLDDLNQLFRPEDPLALFTGALFYDWDLGRFLDGRVDSYEQYFNNIGRADGETYGAAAVSAAPTGIGADAFFTARDGLSALGYDFLNFKFPADTSREGDIQHSPSPAQYSSTTTTGFTADHAPTSNAQVQPQQPQEAMATQLSPTTTNYASSSSASPPPLHQQHTQLSAADAHILSIQEAARVAAEEDKRRRNTAASARFRIKKKQRDQAIEKAAKEMAERVEALEKKISTLELENRWLRNLLVEKNNAMVEAERSRRGV</sequence>
<evidence type="ECO:0000256" key="5">
    <source>
        <dbReference type="ARBA" id="ARBA00023242"/>
    </source>
</evidence>
<feature type="domain" description="BZIP" evidence="8">
    <location>
        <begin position="198"/>
        <end position="257"/>
    </location>
</feature>
<dbReference type="SMART" id="SM00338">
    <property type="entry name" value="BRLZ"/>
    <property type="match status" value="1"/>
</dbReference>
<dbReference type="OrthoDB" id="1939598at2759"/>
<organism evidence="9 10">
    <name type="scientific">Sphaerosporella brunnea</name>
    <dbReference type="NCBI Taxonomy" id="1250544"/>
    <lineage>
        <taxon>Eukaryota</taxon>
        <taxon>Fungi</taxon>
        <taxon>Dikarya</taxon>
        <taxon>Ascomycota</taxon>
        <taxon>Pezizomycotina</taxon>
        <taxon>Pezizomycetes</taxon>
        <taxon>Pezizales</taxon>
        <taxon>Pyronemataceae</taxon>
        <taxon>Sphaerosporella</taxon>
    </lineage>
</organism>
<name>A0A5J5EMK5_9PEZI</name>
<reference evidence="9 10" key="1">
    <citation type="submission" date="2019-09" db="EMBL/GenBank/DDBJ databases">
        <title>Draft genome of the ectomycorrhizal ascomycete Sphaerosporella brunnea.</title>
        <authorList>
            <consortium name="DOE Joint Genome Institute"/>
            <person name="Benucci G.M."/>
            <person name="Marozzi G."/>
            <person name="Antonielli L."/>
            <person name="Sanchez S."/>
            <person name="Marco P."/>
            <person name="Wang X."/>
            <person name="Falini L.B."/>
            <person name="Barry K."/>
            <person name="Haridas S."/>
            <person name="Lipzen A."/>
            <person name="Labutti K."/>
            <person name="Grigoriev I.V."/>
            <person name="Murat C."/>
            <person name="Martin F."/>
            <person name="Albertini E."/>
            <person name="Donnini D."/>
            <person name="Bonito G."/>
        </authorList>
    </citation>
    <scope>NUCLEOTIDE SEQUENCE [LARGE SCALE GENOMIC DNA]</scope>
    <source>
        <strain evidence="9 10">Sb_GMNB300</strain>
    </source>
</reference>
<dbReference type="Proteomes" id="UP000326924">
    <property type="component" value="Unassembled WGS sequence"/>
</dbReference>
<proteinExistence type="predicted"/>
<evidence type="ECO:0000256" key="7">
    <source>
        <dbReference type="SAM" id="MobiDB-lite"/>
    </source>
</evidence>
<comment type="subcellular location">
    <subcellularLocation>
        <location evidence="1">Nucleus</location>
    </subcellularLocation>
</comment>
<dbReference type="InParanoid" id="A0A5J5EMK5"/>
<dbReference type="InterPro" id="IPR046347">
    <property type="entry name" value="bZIP_sf"/>
</dbReference>
<protein>
    <recommendedName>
        <fullName evidence="8">BZIP domain-containing protein</fullName>
    </recommendedName>
</protein>
<dbReference type="GO" id="GO:0001228">
    <property type="term" value="F:DNA-binding transcription activator activity, RNA polymerase II-specific"/>
    <property type="evidence" value="ECO:0007669"/>
    <property type="project" value="TreeGrafter"/>
</dbReference>
<keyword evidence="10" id="KW-1185">Reference proteome</keyword>
<feature type="coiled-coil region" evidence="6">
    <location>
        <begin position="219"/>
        <end position="253"/>
    </location>
</feature>
<feature type="region of interest" description="Disordered" evidence="7">
    <location>
        <begin position="107"/>
        <end position="179"/>
    </location>
</feature>
<evidence type="ECO:0000256" key="4">
    <source>
        <dbReference type="ARBA" id="ARBA00023163"/>
    </source>
</evidence>
<dbReference type="GO" id="GO:0005634">
    <property type="term" value="C:nucleus"/>
    <property type="evidence" value="ECO:0007669"/>
    <property type="project" value="UniProtKB-SubCell"/>
</dbReference>
<feature type="compositionally biased region" description="Polar residues" evidence="7">
    <location>
        <begin position="113"/>
        <end position="160"/>
    </location>
</feature>
<keyword evidence="4" id="KW-0804">Transcription</keyword>
<dbReference type="EMBL" id="VXIS01000210">
    <property type="protein sequence ID" value="KAA8896537.1"/>
    <property type="molecule type" value="Genomic_DNA"/>
</dbReference>
<evidence type="ECO:0000256" key="3">
    <source>
        <dbReference type="ARBA" id="ARBA00023125"/>
    </source>
</evidence>
<dbReference type="PANTHER" id="PTHR13044">
    <property type="entry name" value="ACTIVATING TRANSCRIPTION FACTOR ATF 4/5"/>
    <property type="match status" value="1"/>
</dbReference>
<dbReference type="InterPro" id="IPR004827">
    <property type="entry name" value="bZIP"/>
</dbReference>
<keyword evidence="5" id="KW-0539">Nucleus</keyword>
<keyword evidence="2" id="KW-0805">Transcription regulation</keyword>
<evidence type="ECO:0000256" key="2">
    <source>
        <dbReference type="ARBA" id="ARBA00023015"/>
    </source>
</evidence>
<gene>
    <name evidence="9" type="ORF">FN846DRAFT_272502</name>
</gene>
<evidence type="ECO:0000313" key="10">
    <source>
        <dbReference type="Proteomes" id="UP000326924"/>
    </source>
</evidence>
<dbReference type="PROSITE" id="PS50217">
    <property type="entry name" value="BZIP"/>
    <property type="match status" value="1"/>
</dbReference>
<dbReference type="Pfam" id="PF07716">
    <property type="entry name" value="bZIP_2"/>
    <property type="match status" value="1"/>
</dbReference>
<accession>A0A5J5EMK5</accession>
<dbReference type="CDD" id="cd14705">
    <property type="entry name" value="bZIP_Zip1"/>
    <property type="match status" value="1"/>
</dbReference>
<comment type="caution">
    <text evidence="9">The sequence shown here is derived from an EMBL/GenBank/DDBJ whole genome shotgun (WGS) entry which is preliminary data.</text>
</comment>
<dbReference type="SUPFAM" id="SSF57959">
    <property type="entry name" value="Leucine zipper domain"/>
    <property type="match status" value="1"/>
</dbReference>
<evidence type="ECO:0000256" key="1">
    <source>
        <dbReference type="ARBA" id="ARBA00004123"/>
    </source>
</evidence>
<dbReference type="PANTHER" id="PTHR13044:SF14">
    <property type="entry name" value="CRYPTOCEPHAL, ISOFORM A"/>
    <property type="match status" value="1"/>
</dbReference>
<evidence type="ECO:0000313" key="9">
    <source>
        <dbReference type="EMBL" id="KAA8896537.1"/>
    </source>
</evidence>
<keyword evidence="3" id="KW-0238">DNA-binding</keyword>
<dbReference type="PROSITE" id="PS00036">
    <property type="entry name" value="BZIP_BASIC"/>
    <property type="match status" value="1"/>
</dbReference>
<dbReference type="AlphaFoldDB" id="A0A5J5EMK5"/>
<evidence type="ECO:0000256" key="6">
    <source>
        <dbReference type="SAM" id="Coils"/>
    </source>
</evidence>
<keyword evidence="6" id="KW-0175">Coiled coil</keyword>
<dbReference type="GO" id="GO:0000977">
    <property type="term" value="F:RNA polymerase II transcription regulatory region sequence-specific DNA binding"/>
    <property type="evidence" value="ECO:0007669"/>
    <property type="project" value="TreeGrafter"/>
</dbReference>
<dbReference type="Gene3D" id="1.20.5.170">
    <property type="match status" value="1"/>
</dbReference>
<evidence type="ECO:0000259" key="8">
    <source>
        <dbReference type="PROSITE" id="PS50217"/>
    </source>
</evidence>